<keyword evidence="4" id="KW-1185">Reference proteome</keyword>
<accession>A0A2I1H635</accession>
<feature type="transmembrane region" description="Helical" evidence="2">
    <location>
        <begin position="59"/>
        <end position="77"/>
    </location>
</feature>
<organism evidence="3 4">
    <name type="scientific">Rhizophagus irregularis</name>
    <dbReference type="NCBI Taxonomy" id="588596"/>
    <lineage>
        <taxon>Eukaryota</taxon>
        <taxon>Fungi</taxon>
        <taxon>Fungi incertae sedis</taxon>
        <taxon>Mucoromycota</taxon>
        <taxon>Glomeromycotina</taxon>
        <taxon>Glomeromycetes</taxon>
        <taxon>Glomerales</taxon>
        <taxon>Glomeraceae</taxon>
        <taxon>Rhizophagus</taxon>
    </lineage>
</organism>
<keyword evidence="2" id="KW-0812">Transmembrane</keyword>
<reference evidence="3 4" key="1">
    <citation type="submission" date="2015-10" db="EMBL/GenBank/DDBJ databases">
        <title>Genome analyses suggest a sexual origin of heterokaryosis in a supposedly ancient asexual fungus.</title>
        <authorList>
            <person name="Ropars J."/>
            <person name="Sedzielewska K."/>
            <person name="Noel J."/>
            <person name="Charron P."/>
            <person name="Farinelli L."/>
            <person name="Marton T."/>
            <person name="Kruger M."/>
            <person name="Pelin A."/>
            <person name="Brachmann A."/>
            <person name="Corradi N."/>
        </authorList>
    </citation>
    <scope>NUCLEOTIDE SEQUENCE [LARGE SCALE GENOMIC DNA]</scope>
    <source>
        <strain evidence="3 4">A4</strain>
    </source>
</reference>
<sequence length="111" mass="12420">MPKGGLSEKVITQTKNSGERGILKSKEREECIMPCPKSRKQTPIKADELMMVRTNNDSVSVINSVILFISFFFHFSIQDESSGHDVSGGHDESADHDESDKINLLNKVNLR</sequence>
<gene>
    <name evidence="3" type="ORF">RhiirA4_473083</name>
</gene>
<name>A0A2I1H635_9GLOM</name>
<keyword evidence="2" id="KW-0472">Membrane</keyword>
<dbReference type="EMBL" id="LLXI01001583">
    <property type="protein sequence ID" value="PKY54329.1"/>
    <property type="molecule type" value="Genomic_DNA"/>
</dbReference>
<evidence type="ECO:0000313" key="4">
    <source>
        <dbReference type="Proteomes" id="UP000234323"/>
    </source>
</evidence>
<feature type="compositionally biased region" description="Basic and acidic residues" evidence="1">
    <location>
        <begin position="81"/>
        <end position="101"/>
    </location>
</feature>
<comment type="caution">
    <text evidence="3">The sequence shown here is derived from an EMBL/GenBank/DDBJ whole genome shotgun (WGS) entry which is preliminary data.</text>
</comment>
<evidence type="ECO:0000313" key="3">
    <source>
        <dbReference type="EMBL" id="PKY54329.1"/>
    </source>
</evidence>
<dbReference type="AlphaFoldDB" id="A0A2I1H635"/>
<proteinExistence type="predicted"/>
<evidence type="ECO:0000256" key="2">
    <source>
        <dbReference type="SAM" id="Phobius"/>
    </source>
</evidence>
<evidence type="ECO:0000256" key="1">
    <source>
        <dbReference type="SAM" id="MobiDB-lite"/>
    </source>
</evidence>
<dbReference type="Proteomes" id="UP000234323">
    <property type="component" value="Unassembled WGS sequence"/>
</dbReference>
<protein>
    <submittedName>
        <fullName evidence="3">Uncharacterized protein</fullName>
    </submittedName>
</protein>
<keyword evidence="2" id="KW-1133">Transmembrane helix</keyword>
<feature type="region of interest" description="Disordered" evidence="1">
    <location>
        <begin position="80"/>
        <end position="111"/>
    </location>
</feature>